<dbReference type="PATRIC" id="fig|999419.3.peg.2737"/>
<dbReference type="InterPro" id="IPR011761">
    <property type="entry name" value="ATP-grasp"/>
</dbReference>
<accession>K5Y383</accession>
<evidence type="ECO:0000259" key="2">
    <source>
        <dbReference type="PROSITE" id="PS50975"/>
    </source>
</evidence>
<dbReference type="SUPFAM" id="SSF56059">
    <property type="entry name" value="Glutathione synthetase ATP-binding domain-like"/>
    <property type="match status" value="1"/>
</dbReference>
<organism evidence="3 4">
    <name type="scientific">Parabacteroides johnsonii CL02T12C29</name>
    <dbReference type="NCBI Taxonomy" id="999419"/>
    <lineage>
        <taxon>Bacteria</taxon>
        <taxon>Pseudomonadati</taxon>
        <taxon>Bacteroidota</taxon>
        <taxon>Bacteroidia</taxon>
        <taxon>Bacteroidales</taxon>
        <taxon>Tannerellaceae</taxon>
        <taxon>Parabacteroides</taxon>
    </lineage>
</organism>
<dbReference type="eggNOG" id="COG3919">
    <property type="taxonomic scope" value="Bacteria"/>
</dbReference>
<dbReference type="HOGENOM" id="CLU_058414_0_0_10"/>
<proteinExistence type="predicted"/>
<dbReference type="Proteomes" id="UP000001218">
    <property type="component" value="Unassembled WGS sequence"/>
</dbReference>
<evidence type="ECO:0000313" key="3">
    <source>
        <dbReference type="EMBL" id="EKN07557.1"/>
    </source>
</evidence>
<comment type="caution">
    <text evidence="3">The sequence shown here is derived from an EMBL/GenBank/DDBJ whole genome shotgun (WGS) entry which is preliminary data.</text>
</comment>
<sequence length="396" mass="46062">MSNKRLIIWGVDDYNVLGLFRQLGRDNEIIFMVFQGVRHCASLSKYCTKLVETPTLDDGLKYLLDNFKDETNKTVIINSNDLIAEFLDLHRDMLSRWFIVPGTSTPGLLKKMDDKATMTQFAKELGFDVPDSRECHWSSNIEDVTYPCLLKPTHQTLGHYNEFKFKICKDAKNLKRTLRFVRKESTFILQQYIPKESVALVYGCRTLNGKTHLAGVLEKDRFCDNGDGSHGVLVAEFPEYIRPDLIEKFMDKVDFYGLFSVEYLVYKGKAYFIEVNWRNDGTSHLFYQAGANLPQFWVNSSIGENIKHIPVKVASRSMFIDEIFDEENVKRGTISKEQWQKEREEATIFKYYDKDDIVPYEAVKKGKRRKLILDAIVAKNRLYLVYVLDKLGLKRK</sequence>
<name>K5Y383_9BACT</name>
<dbReference type="EMBL" id="AGZP01000027">
    <property type="protein sequence ID" value="EKN07557.1"/>
    <property type="molecule type" value="Genomic_DNA"/>
</dbReference>
<evidence type="ECO:0000256" key="1">
    <source>
        <dbReference type="PROSITE-ProRule" id="PRU00409"/>
    </source>
</evidence>
<dbReference type="GO" id="GO:0046872">
    <property type="term" value="F:metal ion binding"/>
    <property type="evidence" value="ECO:0007669"/>
    <property type="project" value="InterPro"/>
</dbReference>
<dbReference type="RefSeq" id="WP_008157431.1">
    <property type="nucleotide sequence ID" value="NZ_JH976467.1"/>
</dbReference>
<keyword evidence="1" id="KW-0067">ATP-binding</keyword>
<protein>
    <recommendedName>
        <fullName evidence="2">ATP-grasp domain-containing protein</fullName>
    </recommendedName>
</protein>
<dbReference type="Gene3D" id="3.30.470.20">
    <property type="entry name" value="ATP-grasp fold, B domain"/>
    <property type="match status" value="1"/>
</dbReference>
<keyword evidence="1" id="KW-0547">Nucleotide-binding</keyword>
<reference evidence="3 4" key="1">
    <citation type="submission" date="2012-02" db="EMBL/GenBank/DDBJ databases">
        <title>The Genome Sequence of Parabacteroides johnsonii CL02T12C29.</title>
        <authorList>
            <consortium name="The Broad Institute Genome Sequencing Platform"/>
            <person name="Earl A."/>
            <person name="Ward D."/>
            <person name="Feldgarden M."/>
            <person name="Gevers D."/>
            <person name="Zitomersky N.L."/>
            <person name="Coyne M.J."/>
            <person name="Comstock L.E."/>
            <person name="Young S.K."/>
            <person name="Zeng Q."/>
            <person name="Gargeya S."/>
            <person name="Fitzgerald M."/>
            <person name="Haas B."/>
            <person name="Abouelleil A."/>
            <person name="Alvarado L."/>
            <person name="Arachchi H.M."/>
            <person name="Berlin A."/>
            <person name="Chapman S.B."/>
            <person name="Gearin G."/>
            <person name="Goldberg J."/>
            <person name="Griggs A."/>
            <person name="Gujja S."/>
            <person name="Hansen M."/>
            <person name="Heiman D."/>
            <person name="Howarth C."/>
            <person name="Larimer J."/>
            <person name="Lui A."/>
            <person name="MacDonald P.J.P."/>
            <person name="McCowen C."/>
            <person name="Montmayeur A."/>
            <person name="Murphy C."/>
            <person name="Neiman D."/>
            <person name="Pearson M."/>
            <person name="Priest M."/>
            <person name="Roberts A."/>
            <person name="Saif S."/>
            <person name="Shea T."/>
            <person name="Sisk P."/>
            <person name="Stolte C."/>
            <person name="Sykes S."/>
            <person name="Wortman J."/>
            <person name="Nusbaum C."/>
            <person name="Birren B."/>
        </authorList>
    </citation>
    <scope>NUCLEOTIDE SEQUENCE [LARGE SCALE GENOMIC DNA]</scope>
    <source>
        <strain evidence="3 4">CL02T12C29</strain>
    </source>
</reference>
<dbReference type="AlphaFoldDB" id="K5Y383"/>
<dbReference type="OrthoDB" id="783569at2"/>
<gene>
    <name evidence="3" type="ORF">HMPREF1077_02669</name>
</gene>
<dbReference type="GO" id="GO:0005524">
    <property type="term" value="F:ATP binding"/>
    <property type="evidence" value="ECO:0007669"/>
    <property type="project" value="UniProtKB-UniRule"/>
</dbReference>
<dbReference type="PROSITE" id="PS50975">
    <property type="entry name" value="ATP_GRASP"/>
    <property type="match status" value="1"/>
</dbReference>
<feature type="domain" description="ATP-grasp" evidence="2">
    <location>
        <begin position="119"/>
        <end position="302"/>
    </location>
</feature>
<evidence type="ECO:0000313" key="4">
    <source>
        <dbReference type="Proteomes" id="UP000001218"/>
    </source>
</evidence>